<accession>A0AAV4VQV6</accession>
<organism evidence="1 2">
    <name type="scientific">Caerostris darwini</name>
    <dbReference type="NCBI Taxonomy" id="1538125"/>
    <lineage>
        <taxon>Eukaryota</taxon>
        <taxon>Metazoa</taxon>
        <taxon>Ecdysozoa</taxon>
        <taxon>Arthropoda</taxon>
        <taxon>Chelicerata</taxon>
        <taxon>Arachnida</taxon>
        <taxon>Araneae</taxon>
        <taxon>Araneomorphae</taxon>
        <taxon>Entelegynae</taxon>
        <taxon>Araneoidea</taxon>
        <taxon>Araneidae</taxon>
        <taxon>Caerostris</taxon>
    </lineage>
</organism>
<dbReference type="Proteomes" id="UP001054837">
    <property type="component" value="Unassembled WGS sequence"/>
</dbReference>
<sequence>MNACTPKTCGIMPARYPPSTGNKPSRARLKEFTPPTAYNKGISRNDHGWRKIKCELSNPSFFFGRRFATKDDEARKKELLCPLEELAVCERFSYLLISDFCAASDDSSLSFAGCGLVGETQKITSLSRICRFFKFYFY</sequence>
<protein>
    <submittedName>
        <fullName evidence="1">Uncharacterized protein</fullName>
    </submittedName>
</protein>
<gene>
    <name evidence="1" type="ORF">CDAR_269531</name>
</gene>
<keyword evidence="2" id="KW-1185">Reference proteome</keyword>
<dbReference type="AlphaFoldDB" id="A0AAV4VQV6"/>
<comment type="caution">
    <text evidence="1">The sequence shown here is derived from an EMBL/GenBank/DDBJ whole genome shotgun (WGS) entry which is preliminary data.</text>
</comment>
<reference evidence="1 2" key="1">
    <citation type="submission" date="2021-06" db="EMBL/GenBank/DDBJ databases">
        <title>Caerostris darwini draft genome.</title>
        <authorList>
            <person name="Kono N."/>
            <person name="Arakawa K."/>
        </authorList>
    </citation>
    <scope>NUCLEOTIDE SEQUENCE [LARGE SCALE GENOMIC DNA]</scope>
</reference>
<name>A0AAV4VQV6_9ARAC</name>
<proteinExistence type="predicted"/>
<dbReference type="EMBL" id="BPLQ01013502">
    <property type="protein sequence ID" value="GIY72581.1"/>
    <property type="molecule type" value="Genomic_DNA"/>
</dbReference>
<evidence type="ECO:0000313" key="2">
    <source>
        <dbReference type="Proteomes" id="UP001054837"/>
    </source>
</evidence>
<evidence type="ECO:0000313" key="1">
    <source>
        <dbReference type="EMBL" id="GIY72581.1"/>
    </source>
</evidence>